<evidence type="ECO:0000256" key="1">
    <source>
        <dbReference type="ARBA" id="ARBA00022670"/>
    </source>
</evidence>
<dbReference type="RefSeq" id="WP_278229184.1">
    <property type="nucleotide sequence ID" value="NZ_JAOWLY010000010.1"/>
</dbReference>
<dbReference type="Pfam" id="PF04203">
    <property type="entry name" value="Sortase"/>
    <property type="match status" value="1"/>
</dbReference>
<keyword evidence="3" id="KW-0788">Thiol protease</keyword>
<dbReference type="CDD" id="cd06165">
    <property type="entry name" value="Sortase_A"/>
    <property type="match status" value="1"/>
</dbReference>
<evidence type="ECO:0000313" key="6">
    <source>
        <dbReference type="Proteomes" id="UP001152614"/>
    </source>
</evidence>
<reference evidence="5" key="1">
    <citation type="submission" date="2022-10" db="EMBL/GenBank/DDBJ databases">
        <authorList>
            <person name="Turner M.S."/>
            <person name="Huang W."/>
        </authorList>
    </citation>
    <scope>NUCLEOTIDE SEQUENCE</scope>
    <source>
        <strain evidence="5">3</strain>
    </source>
</reference>
<dbReference type="GO" id="GO:0008234">
    <property type="term" value="F:cysteine-type peptidase activity"/>
    <property type="evidence" value="ECO:0007669"/>
    <property type="project" value="UniProtKB-KW"/>
</dbReference>
<feature type="active site" description="Proton donor/acceptor" evidence="4">
    <location>
        <position position="140"/>
    </location>
</feature>
<dbReference type="NCBIfam" id="TIGR01076">
    <property type="entry name" value="sortase_fam"/>
    <property type="match status" value="1"/>
</dbReference>
<dbReference type="EMBL" id="JAOWLY010000010">
    <property type="protein sequence ID" value="MDG4984567.1"/>
    <property type="molecule type" value="Genomic_DNA"/>
</dbReference>
<keyword evidence="1" id="KW-0645">Protease</keyword>
<name>A0A9X4NJE1_9LACT</name>
<dbReference type="GO" id="GO:0006508">
    <property type="term" value="P:proteolysis"/>
    <property type="evidence" value="ECO:0007669"/>
    <property type="project" value="UniProtKB-KW"/>
</dbReference>
<protein>
    <submittedName>
        <fullName evidence="5">Class A sortase</fullName>
    </submittedName>
</protein>
<comment type="caution">
    <text evidence="5">The sequence shown here is derived from an EMBL/GenBank/DDBJ whole genome shotgun (WGS) entry which is preliminary data.</text>
</comment>
<dbReference type="InterPro" id="IPR023365">
    <property type="entry name" value="Sortase_dom-sf"/>
</dbReference>
<accession>A0A9X4NJE1</accession>
<evidence type="ECO:0000256" key="2">
    <source>
        <dbReference type="ARBA" id="ARBA00022801"/>
    </source>
</evidence>
<dbReference type="Proteomes" id="UP001152614">
    <property type="component" value="Unassembled WGS sequence"/>
</dbReference>
<gene>
    <name evidence="5" type="ORF">OGZ51_10460</name>
</gene>
<evidence type="ECO:0000313" key="5">
    <source>
        <dbReference type="EMBL" id="MDG4984567.1"/>
    </source>
</evidence>
<dbReference type="Gene3D" id="2.40.260.10">
    <property type="entry name" value="Sortase"/>
    <property type="match status" value="1"/>
</dbReference>
<dbReference type="SUPFAM" id="SSF63817">
    <property type="entry name" value="Sortase"/>
    <property type="match status" value="1"/>
</dbReference>
<evidence type="ECO:0000256" key="4">
    <source>
        <dbReference type="PIRSR" id="PIRSR605754-1"/>
    </source>
</evidence>
<organism evidence="5 6">
    <name type="scientific">Lactococcus lactis</name>
    <dbReference type="NCBI Taxonomy" id="1358"/>
    <lineage>
        <taxon>Bacteria</taxon>
        <taxon>Bacillati</taxon>
        <taxon>Bacillota</taxon>
        <taxon>Bacilli</taxon>
        <taxon>Lactobacillales</taxon>
        <taxon>Streptococcaceae</taxon>
        <taxon>Lactococcus</taxon>
    </lineage>
</organism>
<evidence type="ECO:0000256" key="3">
    <source>
        <dbReference type="ARBA" id="ARBA00022807"/>
    </source>
</evidence>
<proteinExistence type="predicted"/>
<feature type="active site" description="Acyl-thioester intermediate" evidence="4">
    <location>
        <position position="208"/>
    </location>
</feature>
<sequence>MLKVVTKIKKTKKLVEAMVLVILLLCSLVLIFHNSIRDWMVAQNQNRYQIGSVSVQKIDRNKKLSGNFDTTGVKTVNFLDVAKAQMDNKNYPIIGALSYPALKISLPIFNGDGDTTMLYGCGTMKEGQQMGKGNYALASHHVSNVIGHSGDGLLFSPLVNAEKDQAIYLTDKTSVYEYKTDKVFQVTPEEGQVILDKEDKKEITLITCATDDTYRIVVQGHLVKRMTFDEQTAQVFSSKYTQYWR</sequence>
<dbReference type="InterPro" id="IPR005754">
    <property type="entry name" value="Sortase"/>
</dbReference>
<reference evidence="5" key="2">
    <citation type="journal article" date="2023" name="Food Microbiol.">
        <title>Evaluation of the fermentation potential of lactic acid bacteria isolated from herbs, fruits and vegetables as starter cultures in nut-based milk alternatives.</title>
        <authorList>
            <person name="Huang W."/>
            <person name="Dong A."/>
            <person name="Pham H.T."/>
            <person name="Zhou C."/>
            <person name="Huo Z."/>
            <person name="Watjen A.P."/>
            <person name="Prakash S."/>
            <person name="Bang-Berthelsen C.H."/>
            <person name="Turner M.S."/>
        </authorList>
    </citation>
    <scope>NUCLEOTIDE SEQUENCE</scope>
    <source>
        <strain evidence="5">3</strain>
    </source>
</reference>
<dbReference type="AlphaFoldDB" id="A0A9X4NJE1"/>
<dbReference type="InterPro" id="IPR042007">
    <property type="entry name" value="Sortase_A"/>
</dbReference>
<keyword evidence="2" id="KW-0378">Hydrolase</keyword>